<evidence type="ECO:0000256" key="1">
    <source>
        <dbReference type="SAM" id="MobiDB-lite"/>
    </source>
</evidence>
<accession>L9WT43</accession>
<reference evidence="2 3" key="1">
    <citation type="journal article" date="2014" name="PLoS Genet.">
        <title>Phylogenetically driven sequencing of extremely halophilic archaea reveals strategies for static and dynamic osmo-response.</title>
        <authorList>
            <person name="Becker E.A."/>
            <person name="Seitzer P.M."/>
            <person name="Tritt A."/>
            <person name="Larsen D."/>
            <person name="Krusor M."/>
            <person name="Yao A.I."/>
            <person name="Wu D."/>
            <person name="Madern D."/>
            <person name="Eisen J.A."/>
            <person name="Darling A.E."/>
            <person name="Facciotti M.T."/>
        </authorList>
    </citation>
    <scope>NUCLEOTIDE SEQUENCE [LARGE SCALE GENOMIC DNA]</scope>
    <source>
        <strain evidence="2 3">DSM 18795</strain>
    </source>
</reference>
<evidence type="ECO:0008006" key="4">
    <source>
        <dbReference type="Google" id="ProtNLM"/>
    </source>
</evidence>
<feature type="non-terminal residue" evidence="2">
    <location>
        <position position="85"/>
    </location>
</feature>
<evidence type="ECO:0000313" key="3">
    <source>
        <dbReference type="Proteomes" id="UP000011531"/>
    </source>
</evidence>
<feature type="region of interest" description="Disordered" evidence="1">
    <location>
        <begin position="1"/>
        <end position="21"/>
    </location>
</feature>
<protein>
    <recommendedName>
        <fullName evidence="4">PRC-barrel domain-containing protein</fullName>
    </recommendedName>
</protein>
<proteinExistence type="predicted"/>
<gene>
    <name evidence="2" type="ORF">C492_19704</name>
</gene>
<evidence type="ECO:0000313" key="2">
    <source>
        <dbReference type="EMBL" id="ELY52391.1"/>
    </source>
</evidence>
<organism evidence="2 3">
    <name type="scientific">Natronococcus jeotgali DSM 18795</name>
    <dbReference type="NCBI Taxonomy" id="1227498"/>
    <lineage>
        <taxon>Archaea</taxon>
        <taxon>Methanobacteriati</taxon>
        <taxon>Methanobacteriota</taxon>
        <taxon>Stenosarchaea group</taxon>
        <taxon>Halobacteria</taxon>
        <taxon>Halobacteriales</taxon>
        <taxon>Natrialbaceae</taxon>
        <taxon>Natronococcus</taxon>
    </lineage>
</organism>
<comment type="caution">
    <text evidence="2">The sequence shown here is derived from an EMBL/GenBank/DDBJ whole genome shotgun (WGS) entry which is preliminary data.</text>
</comment>
<dbReference type="EMBL" id="AOIA01000158">
    <property type="protein sequence ID" value="ELY52391.1"/>
    <property type="molecule type" value="Genomic_DNA"/>
</dbReference>
<sequence>MATQLTEDDVGKPVETADGERVGVVASVEGPTAEIDRDSDALEALRGALGQNVDAEDETVSFGEDDVGGIADGTVRLERAGDDGG</sequence>
<dbReference type="AlphaFoldDB" id="L9WT43"/>
<dbReference type="Proteomes" id="UP000011531">
    <property type="component" value="Unassembled WGS sequence"/>
</dbReference>
<keyword evidence="3" id="KW-1185">Reference proteome</keyword>
<name>L9WT43_9EURY</name>